<dbReference type="GeneID" id="96004338"/>
<accession>A0AB34KXB3</accession>
<sequence length="342" mass="38452">MKMNQPCDGMLSLRDSPIDLSPYPAQSAWTLTGNDEAMRHSMPDRVTHTVQAFDCPDIDNRSAKRGLLVRGRDDAAASTSRIYWLPEMIDMMLGTEVEGSFSRFEPGLNLIGLLAADYKSDVQGVRGYQAPRHGSCVSAEYSKCHTIWTFTSLEDRYKLLNSIGSWALWYCVTTSDLSVKRKPFPHRHGMADLFFWVHEGSGTAALTFRMRNPRPQKPCWITGRLPREDPSESYGDSKASVKLISYQEGGMLHLNSMQASSPERTQISGAHHSPKGSREKVITIQFRSAADKILFKQSVIRYQTHHDSDNVTGFQLPFTAERSTQDRYSLDLSSTNSSSRQS</sequence>
<comment type="caution">
    <text evidence="2">The sequence shown here is derived from an EMBL/GenBank/DDBJ whole genome shotgun (WGS) entry which is preliminary data.</text>
</comment>
<gene>
    <name evidence="2" type="ORF">WHR41_02894</name>
</gene>
<dbReference type="AlphaFoldDB" id="A0AB34KXB3"/>
<keyword evidence="3" id="KW-1185">Reference proteome</keyword>
<reference evidence="2 3" key="1">
    <citation type="journal article" date="2020" name="Microbiol. Resour. Announc.">
        <title>Draft Genome Sequence of a Cladosporium Species Isolated from the Mesophotic Ascidian Didemnum maculosum.</title>
        <authorList>
            <person name="Gioti A."/>
            <person name="Siaperas R."/>
            <person name="Nikolaivits E."/>
            <person name="Le Goff G."/>
            <person name="Ouazzani J."/>
            <person name="Kotoulas G."/>
            <person name="Topakas E."/>
        </authorList>
    </citation>
    <scope>NUCLEOTIDE SEQUENCE [LARGE SCALE GENOMIC DNA]</scope>
    <source>
        <strain evidence="2 3">TM138-S3</strain>
    </source>
</reference>
<dbReference type="Proteomes" id="UP000803884">
    <property type="component" value="Unassembled WGS sequence"/>
</dbReference>
<feature type="compositionally biased region" description="Polar residues" evidence="1">
    <location>
        <begin position="259"/>
        <end position="268"/>
    </location>
</feature>
<evidence type="ECO:0000256" key="1">
    <source>
        <dbReference type="SAM" id="MobiDB-lite"/>
    </source>
</evidence>
<name>A0AB34KXB3_9PEZI</name>
<organism evidence="2 3">
    <name type="scientific">Cladosporium halotolerans</name>
    <dbReference type="NCBI Taxonomy" id="1052096"/>
    <lineage>
        <taxon>Eukaryota</taxon>
        <taxon>Fungi</taxon>
        <taxon>Dikarya</taxon>
        <taxon>Ascomycota</taxon>
        <taxon>Pezizomycotina</taxon>
        <taxon>Dothideomycetes</taxon>
        <taxon>Dothideomycetidae</taxon>
        <taxon>Cladosporiales</taxon>
        <taxon>Cladosporiaceae</taxon>
        <taxon>Cladosporium</taxon>
    </lineage>
</organism>
<dbReference type="EMBL" id="JAAQHG020000007">
    <property type="protein sequence ID" value="KAL1588536.1"/>
    <property type="molecule type" value="Genomic_DNA"/>
</dbReference>
<proteinExistence type="predicted"/>
<dbReference type="RefSeq" id="XP_069231641.1">
    <property type="nucleotide sequence ID" value="XM_069371500.1"/>
</dbReference>
<evidence type="ECO:0000313" key="3">
    <source>
        <dbReference type="Proteomes" id="UP000803884"/>
    </source>
</evidence>
<evidence type="ECO:0000313" key="2">
    <source>
        <dbReference type="EMBL" id="KAL1588536.1"/>
    </source>
</evidence>
<protein>
    <submittedName>
        <fullName evidence="2">Uncharacterized protein</fullName>
    </submittedName>
</protein>
<feature type="region of interest" description="Disordered" evidence="1">
    <location>
        <begin position="259"/>
        <end position="278"/>
    </location>
</feature>